<reference evidence="2" key="1">
    <citation type="submission" date="2022-11" db="UniProtKB">
        <authorList>
            <consortium name="WormBaseParasite"/>
        </authorList>
    </citation>
    <scope>IDENTIFICATION</scope>
</reference>
<protein>
    <submittedName>
        <fullName evidence="2">Uncharacterized protein</fullName>
    </submittedName>
</protein>
<sequence length="240" mass="27797">MSNTHKKRKKKEVLTKKNIRSKIASRRRWNESVIGRFVDCRRYLGFHRRQSAPVSKILLMNREIESVLLFSIRGIGTFNQKKEGQIRNANFMSVYAKKHLVVPELNWLGIYPGSKNIRMTVHCMQSSIVLKTVNDKDDITFTATMNLLQNVTKSWRETICPLCLSIVACMTGEDLLWKATLLMSIGYLLLLGDDLALHLSLDDLYFLHLCRHEVLLILSSGGHYRPWLCGRFASVSWRNW</sequence>
<dbReference type="Proteomes" id="UP000887565">
    <property type="component" value="Unplaced"/>
</dbReference>
<dbReference type="WBParaSite" id="nRc.2.0.1.t47170-RA">
    <property type="protein sequence ID" value="nRc.2.0.1.t47170-RA"/>
    <property type="gene ID" value="nRc.2.0.1.g47170"/>
</dbReference>
<dbReference type="AlphaFoldDB" id="A0A915L7S9"/>
<accession>A0A915L7S9</accession>
<evidence type="ECO:0000313" key="2">
    <source>
        <dbReference type="WBParaSite" id="nRc.2.0.1.t47170-RA"/>
    </source>
</evidence>
<proteinExistence type="predicted"/>
<keyword evidence="1" id="KW-1185">Reference proteome</keyword>
<name>A0A915L7S9_ROMCU</name>
<organism evidence="1 2">
    <name type="scientific">Romanomermis culicivorax</name>
    <name type="common">Nematode worm</name>
    <dbReference type="NCBI Taxonomy" id="13658"/>
    <lineage>
        <taxon>Eukaryota</taxon>
        <taxon>Metazoa</taxon>
        <taxon>Ecdysozoa</taxon>
        <taxon>Nematoda</taxon>
        <taxon>Enoplea</taxon>
        <taxon>Dorylaimia</taxon>
        <taxon>Mermithida</taxon>
        <taxon>Mermithoidea</taxon>
        <taxon>Mermithidae</taxon>
        <taxon>Romanomermis</taxon>
    </lineage>
</organism>
<evidence type="ECO:0000313" key="1">
    <source>
        <dbReference type="Proteomes" id="UP000887565"/>
    </source>
</evidence>